<name>A1T2M6_MYCVP</name>
<accession>A1T2M6</accession>
<evidence type="ECO:0008006" key="3">
    <source>
        <dbReference type="Google" id="ProtNLM"/>
    </source>
</evidence>
<dbReference type="Gene3D" id="3.40.50.300">
    <property type="entry name" value="P-loop containing nucleotide triphosphate hydrolases"/>
    <property type="match status" value="1"/>
</dbReference>
<protein>
    <recommendedName>
        <fullName evidence="3">Cytidylate kinase</fullName>
    </recommendedName>
</protein>
<dbReference type="STRING" id="350058.Mvan_0587"/>
<keyword evidence="2" id="KW-1185">Reference proteome</keyword>
<dbReference type="KEGG" id="mva:Mvan_0587"/>
<dbReference type="InterPro" id="IPR027417">
    <property type="entry name" value="P-loop_NTPase"/>
</dbReference>
<organism evidence="1 2">
    <name type="scientific">Mycolicibacterium vanbaalenii (strain DSM 7251 / JCM 13017 / BCRC 16820 / KCTC 9966 / NRRL B-24157 / PYR-1)</name>
    <name type="common">Mycobacterium vanbaalenii</name>
    <dbReference type="NCBI Taxonomy" id="350058"/>
    <lineage>
        <taxon>Bacteria</taxon>
        <taxon>Bacillati</taxon>
        <taxon>Actinomycetota</taxon>
        <taxon>Actinomycetes</taxon>
        <taxon>Mycobacteriales</taxon>
        <taxon>Mycobacteriaceae</taxon>
        <taxon>Mycolicibacterium</taxon>
    </lineage>
</organism>
<reference evidence="1" key="1">
    <citation type="submission" date="2006-12" db="EMBL/GenBank/DDBJ databases">
        <title>Complete sequence of Mycobacterium vanbaalenii PYR-1.</title>
        <authorList>
            <consortium name="US DOE Joint Genome Institute"/>
            <person name="Copeland A."/>
            <person name="Lucas S."/>
            <person name="Lapidus A."/>
            <person name="Barry K."/>
            <person name="Detter J.C."/>
            <person name="Glavina del Rio T."/>
            <person name="Hammon N."/>
            <person name="Israni S."/>
            <person name="Dalin E."/>
            <person name="Tice H."/>
            <person name="Pitluck S."/>
            <person name="Singan V."/>
            <person name="Schmutz J."/>
            <person name="Larimer F."/>
            <person name="Land M."/>
            <person name="Hauser L."/>
            <person name="Kyrpides N."/>
            <person name="Anderson I.J."/>
            <person name="Miller C."/>
            <person name="Richardson P."/>
        </authorList>
    </citation>
    <scope>NUCLEOTIDE SEQUENCE [LARGE SCALE GENOMIC DNA]</scope>
    <source>
        <strain evidence="1">PYR-1</strain>
    </source>
</reference>
<dbReference type="SUPFAM" id="SSF52540">
    <property type="entry name" value="P-loop containing nucleoside triphosphate hydrolases"/>
    <property type="match status" value="1"/>
</dbReference>
<proteinExistence type="predicted"/>
<sequence>MRIVVGGWSASGKTIFARYLADLLQCEYVSASSRLVSALMLDNVNWIRDRDSLKRLRSPEVERQVDRDLTARLSGTSRIVLDSWTGAFLSKSHDAAVWIECDLDVRAQNAMGPDCLAAENPHKFRAIRSGLAQKDRDSVEIFRDLYGFSYDPTSEAFPINIDITKLISPYREHWWHERHSVLFLIATKISQHLAEQI</sequence>
<dbReference type="HOGENOM" id="CLU_1382810_0_0_11"/>
<evidence type="ECO:0000313" key="1">
    <source>
        <dbReference type="EMBL" id="ABM11426.1"/>
    </source>
</evidence>
<dbReference type="Proteomes" id="UP000009159">
    <property type="component" value="Chromosome"/>
</dbReference>
<gene>
    <name evidence="1" type="ordered locus">Mvan_0587</name>
</gene>
<dbReference type="EMBL" id="CP000511">
    <property type="protein sequence ID" value="ABM11426.1"/>
    <property type="molecule type" value="Genomic_DNA"/>
</dbReference>
<evidence type="ECO:0000313" key="2">
    <source>
        <dbReference type="Proteomes" id="UP000009159"/>
    </source>
</evidence>
<dbReference type="AlphaFoldDB" id="A1T2M6"/>